<dbReference type="HOGENOM" id="CLU_534460_0_0_1"/>
<keyword evidence="2" id="KW-0560">Oxidoreductase</keyword>
<dbReference type="InParanoid" id="G0P332"/>
<gene>
    <name evidence="7" type="ORF">CAEBREN_13934</name>
</gene>
<dbReference type="AlphaFoldDB" id="G0P332"/>
<dbReference type="EMBL" id="GL380035">
    <property type="protein sequence ID" value="EGT43501.1"/>
    <property type="molecule type" value="Genomic_DNA"/>
</dbReference>
<proteinExistence type="predicted"/>
<accession>G0P332</accession>
<name>G0P332_CAEBE</name>
<protein>
    <recommendedName>
        <fullName evidence="6">JmjC domain-containing protein</fullName>
    </recommendedName>
</protein>
<dbReference type="SUPFAM" id="SSF51197">
    <property type="entry name" value="Clavaminate synthase-like"/>
    <property type="match status" value="1"/>
</dbReference>
<dbReference type="Gene3D" id="2.60.120.650">
    <property type="entry name" value="Cupin"/>
    <property type="match status" value="1"/>
</dbReference>
<evidence type="ECO:0000256" key="1">
    <source>
        <dbReference type="ARBA" id="ARBA00022723"/>
    </source>
</evidence>
<feature type="domain" description="JmjC" evidence="6">
    <location>
        <begin position="265"/>
        <end position="419"/>
    </location>
</feature>
<dbReference type="PANTHER" id="PTHR23123">
    <property type="entry name" value="PHD/F-BOX CONTAINING PROTEIN"/>
    <property type="match status" value="1"/>
</dbReference>
<evidence type="ECO:0000313" key="7">
    <source>
        <dbReference type="EMBL" id="EGT43501.1"/>
    </source>
</evidence>
<dbReference type="SMART" id="SM00558">
    <property type="entry name" value="JmjC"/>
    <property type="match status" value="1"/>
</dbReference>
<sequence>MAAERAAGRAHTRELIKHVESIKVIMNSRNIDKALVNVRKKIGCTQLVGSNLNRFKQSANCFFIDGNVMKCSLPGCEGFMNPMSYRKDLFLNHLYRKHSRNHFSEYLMLSFVMENGKLRVMNVDQLKIWFEDETERQMNTVPTKLWTEKVYTPWSLTIPDAVDSANFKICTNSDDFNRKFRDSNQTTKWTSVFLVKDSSGLAAVYPDADTLLELLKKEGGSEEITYIDVQQERFPKAKRKEFVELFETPKLKRRTVYNNLQMEVSHVKALKDSIVLPEFAREHCMMNELGLGNEPRYERYVILTQAGAFTDFHIDLGGFSNYFHVLKGIKIFYFVKPTETNLALFEDYFKNHRSEGGLNWFGNKGVEIRKVTLTAGCTSFMPAGWIHAVYTAEDTIAVSGSFFESTCIPMHLQVYEHEDNVGLDKLHRVEEFVRVHVKYLVTKLRMTVKEHNDAGTPMILTSKLAWNWKSFRKLLAFIDKIKKRNKRCITEKQFKDCQREEERQLDIQSRMN</sequence>
<dbReference type="PROSITE" id="PS51184">
    <property type="entry name" value="JMJC"/>
    <property type="match status" value="1"/>
</dbReference>
<reference evidence="8" key="1">
    <citation type="submission" date="2011-07" db="EMBL/GenBank/DDBJ databases">
        <authorList>
            <consortium name="Caenorhabditis brenneri Sequencing and Analysis Consortium"/>
            <person name="Wilson R.K."/>
        </authorList>
    </citation>
    <scope>NUCLEOTIDE SEQUENCE [LARGE SCALE GENOMIC DNA]</scope>
    <source>
        <strain evidence="8">PB2801</strain>
    </source>
</reference>
<dbReference type="GO" id="GO:0046872">
    <property type="term" value="F:metal ion binding"/>
    <property type="evidence" value="ECO:0007669"/>
    <property type="project" value="UniProtKB-KW"/>
</dbReference>
<keyword evidence="3" id="KW-0408">Iron</keyword>
<keyword evidence="1" id="KW-0479">Metal-binding</keyword>
<dbReference type="Proteomes" id="UP000008068">
    <property type="component" value="Unassembled WGS sequence"/>
</dbReference>
<evidence type="ECO:0000256" key="4">
    <source>
        <dbReference type="ARBA" id="ARBA00023015"/>
    </source>
</evidence>
<dbReference type="OrthoDB" id="5876800at2759"/>
<evidence type="ECO:0000256" key="5">
    <source>
        <dbReference type="ARBA" id="ARBA00023163"/>
    </source>
</evidence>
<dbReference type="STRING" id="135651.G0P332"/>
<organism evidence="8">
    <name type="scientific">Caenorhabditis brenneri</name>
    <name type="common">Nematode worm</name>
    <dbReference type="NCBI Taxonomy" id="135651"/>
    <lineage>
        <taxon>Eukaryota</taxon>
        <taxon>Metazoa</taxon>
        <taxon>Ecdysozoa</taxon>
        <taxon>Nematoda</taxon>
        <taxon>Chromadorea</taxon>
        <taxon>Rhabditida</taxon>
        <taxon>Rhabditina</taxon>
        <taxon>Rhabditomorpha</taxon>
        <taxon>Rhabditoidea</taxon>
        <taxon>Rhabditidae</taxon>
        <taxon>Peloderinae</taxon>
        <taxon>Caenorhabditis</taxon>
    </lineage>
</organism>
<keyword evidence="5" id="KW-0804">Transcription</keyword>
<evidence type="ECO:0000256" key="2">
    <source>
        <dbReference type="ARBA" id="ARBA00023002"/>
    </source>
</evidence>
<dbReference type="InterPro" id="IPR050690">
    <property type="entry name" value="JHDM1_Histone_Demethylase"/>
</dbReference>
<evidence type="ECO:0000259" key="6">
    <source>
        <dbReference type="PROSITE" id="PS51184"/>
    </source>
</evidence>
<dbReference type="GO" id="GO:0016491">
    <property type="term" value="F:oxidoreductase activity"/>
    <property type="evidence" value="ECO:0007669"/>
    <property type="project" value="UniProtKB-KW"/>
</dbReference>
<evidence type="ECO:0000313" key="8">
    <source>
        <dbReference type="Proteomes" id="UP000008068"/>
    </source>
</evidence>
<keyword evidence="8" id="KW-1185">Reference proteome</keyword>
<evidence type="ECO:0000256" key="3">
    <source>
        <dbReference type="ARBA" id="ARBA00023004"/>
    </source>
</evidence>
<dbReference type="eggNOG" id="KOG1633">
    <property type="taxonomic scope" value="Eukaryota"/>
</dbReference>
<dbReference type="InterPro" id="IPR003347">
    <property type="entry name" value="JmjC_dom"/>
</dbReference>
<keyword evidence="4" id="KW-0805">Transcription regulation</keyword>